<dbReference type="STRING" id="2017.SAMN05444320_104580"/>
<accession>A0A1M5DRZ4</accession>
<dbReference type="Gene3D" id="3.40.630.30">
    <property type="match status" value="1"/>
</dbReference>
<dbReference type="SMART" id="SM00881">
    <property type="entry name" value="CoA_binding"/>
    <property type="match status" value="1"/>
</dbReference>
<name>A0A1M5DRZ4_STRHI</name>
<dbReference type="InterPro" id="IPR016181">
    <property type="entry name" value="Acyl_CoA_acyltransferase"/>
</dbReference>
<dbReference type="InterPro" id="IPR000182">
    <property type="entry name" value="GNAT_dom"/>
</dbReference>
<dbReference type="GO" id="GO:0005524">
    <property type="term" value="F:ATP binding"/>
    <property type="evidence" value="ECO:0007669"/>
    <property type="project" value="InterPro"/>
</dbReference>
<dbReference type="Gene3D" id="3.40.50.720">
    <property type="entry name" value="NAD(P)-binding Rossmann-like Domain"/>
    <property type="match status" value="1"/>
</dbReference>
<reference evidence="2 3" key="1">
    <citation type="submission" date="2016-11" db="EMBL/GenBank/DDBJ databases">
        <authorList>
            <person name="Jaros S."/>
            <person name="Januszkiewicz K."/>
            <person name="Wedrychowicz H."/>
        </authorList>
    </citation>
    <scope>NUCLEOTIDE SEQUENCE [LARGE SCALE GENOMIC DNA]</scope>
    <source>
        <strain evidence="2 3">DSM 44523</strain>
    </source>
</reference>
<dbReference type="Pfam" id="PF19045">
    <property type="entry name" value="Ligase_CoA_2"/>
    <property type="match status" value="1"/>
</dbReference>
<gene>
    <name evidence="2" type="ORF">SAMN05444320_104580</name>
</gene>
<dbReference type="OrthoDB" id="190266at2"/>
<dbReference type="EMBL" id="FQVN01000004">
    <property type="protein sequence ID" value="SHF69730.1"/>
    <property type="molecule type" value="Genomic_DNA"/>
</dbReference>
<proteinExistence type="predicted"/>
<dbReference type="GO" id="GO:0016747">
    <property type="term" value="F:acyltransferase activity, transferring groups other than amino-acyl groups"/>
    <property type="evidence" value="ECO:0007669"/>
    <property type="project" value="InterPro"/>
</dbReference>
<dbReference type="SUPFAM" id="SSF55729">
    <property type="entry name" value="Acyl-CoA N-acyltransferases (Nat)"/>
    <property type="match status" value="1"/>
</dbReference>
<dbReference type="PANTHER" id="PTHR42793:SF1">
    <property type="entry name" value="PEPTIDYL-LYSINE N-ACETYLTRANSFERASE PATZ"/>
    <property type="match status" value="1"/>
</dbReference>
<dbReference type="GO" id="GO:0043758">
    <property type="term" value="F:acetate-CoA ligase (ADP-forming) activity"/>
    <property type="evidence" value="ECO:0007669"/>
    <property type="project" value="InterPro"/>
</dbReference>
<dbReference type="InterPro" id="IPR016102">
    <property type="entry name" value="Succinyl-CoA_synth-like"/>
</dbReference>
<dbReference type="InterPro" id="IPR003781">
    <property type="entry name" value="CoA-bd"/>
</dbReference>
<keyword evidence="3" id="KW-1185">Reference proteome</keyword>
<dbReference type="Gene3D" id="3.40.50.261">
    <property type="entry name" value="Succinyl-CoA synthetase domains"/>
    <property type="match status" value="2"/>
</dbReference>
<evidence type="ECO:0000259" key="1">
    <source>
        <dbReference type="PROSITE" id="PS51186"/>
    </source>
</evidence>
<dbReference type="Pfam" id="PF13607">
    <property type="entry name" value="Succ_CoA_lig"/>
    <property type="match status" value="1"/>
</dbReference>
<dbReference type="RefSeq" id="WP_073483700.1">
    <property type="nucleotide sequence ID" value="NZ_FQVN01000004.1"/>
</dbReference>
<organism evidence="2 3">
    <name type="scientific">Streptoalloteichus hindustanus</name>
    <dbReference type="NCBI Taxonomy" id="2017"/>
    <lineage>
        <taxon>Bacteria</taxon>
        <taxon>Bacillati</taxon>
        <taxon>Actinomycetota</taxon>
        <taxon>Actinomycetes</taxon>
        <taxon>Pseudonocardiales</taxon>
        <taxon>Pseudonocardiaceae</taxon>
        <taxon>Streptoalloteichus</taxon>
    </lineage>
</organism>
<dbReference type="InterPro" id="IPR036291">
    <property type="entry name" value="NAD(P)-bd_dom_sf"/>
</dbReference>
<dbReference type="InterPro" id="IPR013815">
    <property type="entry name" value="ATP_grasp_subdomain_1"/>
</dbReference>
<feature type="domain" description="N-acetyltransferase" evidence="1">
    <location>
        <begin position="22"/>
        <end position="176"/>
    </location>
</feature>
<dbReference type="CDD" id="cd04301">
    <property type="entry name" value="NAT_SF"/>
    <property type="match status" value="1"/>
</dbReference>
<protein>
    <submittedName>
        <fullName evidence="2">Acyl-CoA synthetase (NDP forming)</fullName>
    </submittedName>
</protein>
<dbReference type="Pfam" id="PF00583">
    <property type="entry name" value="Acetyltransf_1"/>
    <property type="match status" value="1"/>
</dbReference>
<dbReference type="Pfam" id="PF13549">
    <property type="entry name" value="ATP-grasp_5"/>
    <property type="match status" value="1"/>
</dbReference>
<dbReference type="InterPro" id="IPR043938">
    <property type="entry name" value="Ligase_CoA_dom"/>
</dbReference>
<dbReference type="Proteomes" id="UP000184501">
    <property type="component" value="Unassembled WGS sequence"/>
</dbReference>
<dbReference type="SUPFAM" id="SSF51735">
    <property type="entry name" value="NAD(P)-binding Rossmann-fold domains"/>
    <property type="match status" value="1"/>
</dbReference>
<evidence type="ECO:0000313" key="3">
    <source>
        <dbReference type="Proteomes" id="UP000184501"/>
    </source>
</evidence>
<dbReference type="Pfam" id="PF13380">
    <property type="entry name" value="CoA_binding_2"/>
    <property type="match status" value="1"/>
</dbReference>
<dbReference type="Gene3D" id="3.30.470.20">
    <property type="entry name" value="ATP-grasp fold, B domain"/>
    <property type="match status" value="1"/>
</dbReference>
<sequence>MTALATTPPTAVRAVLADGRVVDVRGLGPADQDDLARLHAELPERDQFLRFFTPRPVGLDALFARLVQTEDAHRLALGAHLGGRLVGVAHCEVLADPAEAEVALVVDHRQQAHGVGTLLLEHLASAARERGVRRFVAEVLAENARMLRVFTDAGLPLSVRREAGTLHVTLLLDPVEGYLEAVGERERNADVASLRGLLRPRSVAVVGASRRRDSIGNAVLRGLLAGGFTGACHVVNPHASEVEGVPSVPSVRDLPEGVDLAVLCVPAHAVPEVAEECGQRGVRALVVITAGLTQRGDLADGLLAAVRRHGMRLVGPNCLGVVNTDPLVRMSATFARGPAPAGRVGVVTQSGGMGIALLDQLAAVGLGVSTLVSTGDKYDVSGNDLLMWWQHDDDTRVAVLYLESFGNPRKFARLARRLAARKPVVAVRVGTSEVARRAAASHTAAAATPAATRDALYEQAGVIAVDDLSEVLAVTCLLSWQPLPAGSRVGVISNAGGAGVLAADACARYGLVLPELDERTRAGLAEALPEHAGVANPVDTTGGASAEVFARCLRLVCADPNVDAVLVLAAPTAVATPIDAVAPAVAEAGPDLGKPVLAVHVGQLDVVRPLPVAATGGTVPAFADPALAARSLAAVAHYAAWRERPAGAVPDLAGIDVDAARALVADHLATNPEGGWLDPAATLRLLGHFGMPMVPATVARDADAAVAAARDCVGPVAVKAVATNLLHKSRGGGVLLGLRDDREVRAAVARLGDRFGDDLTGVLVQPMAEPGRELLVGVSNDGVFGPLVVLGLGGVDTDLVADRVCRLVPLTDRDAVEMVGRLRAAPALLADHAAGRFDLAAVTDVLLRVGRLAELVPEVAELDLNPLVVRWRGAQGVDARVRLRPREATDPFLRRLRA</sequence>
<dbReference type="AlphaFoldDB" id="A0A1M5DRZ4"/>
<dbReference type="SUPFAM" id="SSF56059">
    <property type="entry name" value="Glutathione synthetase ATP-binding domain-like"/>
    <property type="match status" value="1"/>
</dbReference>
<dbReference type="PROSITE" id="PS51186">
    <property type="entry name" value="GNAT"/>
    <property type="match status" value="1"/>
</dbReference>
<evidence type="ECO:0000313" key="2">
    <source>
        <dbReference type="EMBL" id="SHF69730.1"/>
    </source>
</evidence>
<dbReference type="InterPro" id="IPR032875">
    <property type="entry name" value="Succ_CoA_lig_flav_dom"/>
</dbReference>
<dbReference type="SUPFAM" id="SSF52210">
    <property type="entry name" value="Succinyl-CoA synthetase domains"/>
    <property type="match status" value="2"/>
</dbReference>
<dbReference type="Gene3D" id="3.30.1490.20">
    <property type="entry name" value="ATP-grasp fold, A domain"/>
    <property type="match status" value="1"/>
</dbReference>
<dbReference type="PANTHER" id="PTHR42793">
    <property type="entry name" value="COA BINDING DOMAIN CONTAINING PROTEIN"/>
    <property type="match status" value="1"/>
</dbReference>